<name>A0AAV3PUU2_LITER</name>
<dbReference type="EC" id="2.3.2.27" evidence="4"/>
<keyword evidence="7" id="KW-0479">Metal-binding</keyword>
<evidence type="ECO:0000313" key="18">
    <source>
        <dbReference type="EMBL" id="GAA0154491.1"/>
    </source>
</evidence>
<comment type="catalytic activity">
    <reaction evidence="1">
        <text>S-ubiquitinyl-[E2 ubiquitin-conjugating enzyme]-L-cysteine + [acceptor protein]-L-lysine = [E2 ubiquitin-conjugating enzyme]-L-cysteine + N(6)-ubiquitinyl-[acceptor protein]-L-lysine.</text>
        <dbReference type="EC" id="2.3.2.27"/>
    </reaction>
</comment>
<keyword evidence="5" id="KW-0808">Transferase</keyword>
<evidence type="ECO:0000256" key="4">
    <source>
        <dbReference type="ARBA" id="ARBA00012483"/>
    </source>
</evidence>
<dbReference type="GO" id="GO:0016020">
    <property type="term" value="C:membrane"/>
    <property type="evidence" value="ECO:0007669"/>
    <property type="project" value="UniProtKB-SubCell"/>
</dbReference>
<evidence type="ECO:0000256" key="5">
    <source>
        <dbReference type="ARBA" id="ARBA00022679"/>
    </source>
</evidence>
<protein>
    <recommendedName>
        <fullName evidence="4">RING-type E3 ubiquitin transferase</fullName>
        <ecNumber evidence="4">2.3.2.27</ecNumber>
    </recommendedName>
</protein>
<evidence type="ECO:0000256" key="3">
    <source>
        <dbReference type="ARBA" id="ARBA00004906"/>
    </source>
</evidence>
<evidence type="ECO:0000256" key="11">
    <source>
        <dbReference type="ARBA" id="ARBA00022989"/>
    </source>
</evidence>
<dbReference type="GO" id="GO:0061630">
    <property type="term" value="F:ubiquitin protein ligase activity"/>
    <property type="evidence" value="ECO:0007669"/>
    <property type="project" value="UniProtKB-EC"/>
</dbReference>
<dbReference type="Gene3D" id="3.30.40.10">
    <property type="entry name" value="Zinc/RING finger domain, C3HC4 (zinc finger)"/>
    <property type="match status" value="1"/>
</dbReference>
<keyword evidence="8 14" id="KW-0863">Zinc-finger</keyword>
<proteinExistence type="inferred from homology"/>
<dbReference type="InterPro" id="IPR013083">
    <property type="entry name" value="Znf_RING/FYVE/PHD"/>
</dbReference>
<evidence type="ECO:0000256" key="1">
    <source>
        <dbReference type="ARBA" id="ARBA00000900"/>
    </source>
</evidence>
<gene>
    <name evidence="18" type="ORF">LIER_37900</name>
</gene>
<dbReference type="InterPro" id="IPR001841">
    <property type="entry name" value="Znf_RING"/>
</dbReference>
<evidence type="ECO:0000256" key="16">
    <source>
        <dbReference type="SAM" id="Phobius"/>
    </source>
</evidence>
<evidence type="ECO:0000256" key="12">
    <source>
        <dbReference type="ARBA" id="ARBA00023136"/>
    </source>
</evidence>
<dbReference type="AlphaFoldDB" id="A0AAV3PUU2"/>
<evidence type="ECO:0000256" key="9">
    <source>
        <dbReference type="ARBA" id="ARBA00022786"/>
    </source>
</evidence>
<sequence length="487" mass="54780">MGRVFLEIKDKNYLSPLQQPYNYLANQPPPPSSSSSVNLQSSGLYLNIKVSPMVLLIIIIFSILFCITGLLHLLVRSLWRPRNRDLDELDNVTALQGQLQQLFNLHDSGVDQSFIDTLPVFNYKSIIGLKDPFDCAVCLCEFEGEDELRLLPKCSHAFHMECIDTWLLSHSTCPLCRDSLLTDCPPSSNCSPLVFVLESRSTETSRETVLERDSNHSGNTNNEVGSSIVNSQLSNDEFFKMPFSRFLDKSSETEQFESEIHSPRGPRKFVSSREVVAQPLEKVVPVKLGKYRLNVDSVGEGSSTNNIDSRRCFSMGSFAYVMNENASLQVPIKPTAKKQSIKKHNLPLSPLHRTAISECDFDSRRDFNGFDASRVVEQSSSDINGIQKIKRECFSVSKTWLRGKISRTNSAKQDSDKRAFSFRKAASEIGFDRWKNNGLSEFGCDDEVQSCNSMDSQEPQNSFAMTLLWLKGRPNKVVHSDPLSSNA</sequence>
<evidence type="ECO:0000256" key="13">
    <source>
        <dbReference type="ARBA" id="ARBA00024209"/>
    </source>
</evidence>
<feature type="domain" description="RING-type" evidence="17">
    <location>
        <begin position="135"/>
        <end position="177"/>
    </location>
</feature>
<keyword evidence="11 16" id="KW-1133">Transmembrane helix</keyword>
<keyword evidence="18" id="KW-0436">Ligase</keyword>
<dbReference type="PANTHER" id="PTHR45768">
    <property type="entry name" value="E3 UBIQUITIN-PROTEIN LIGASE RNF13-LIKE"/>
    <property type="match status" value="1"/>
</dbReference>
<dbReference type="CDD" id="cd16461">
    <property type="entry name" value="RING-H2_EL5-like"/>
    <property type="match status" value="1"/>
</dbReference>
<dbReference type="SMART" id="SM00184">
    <property type="entry name" value="RING"/>
    <property type="match status" value="1"/>
</dbReference>
<keyword evidence="10" id="KW-0862">Zinc</keyword>
<dbReference type="PANTHER" id="PTHR45768:SF10">
    <property type="entry name" value="RING-H2 FINGER PROTEIN ATL13-RELATED"/>
    <property type="match status" value="1"/>
</dbReference>
<comment type="pathway">
    <text evidence="3">Protein modification; protein ubiquitination.</text>
</comment>
<comment type="caution">
    <text evidence="18">The sequence shown here is derived from an EMBL/GenBank/DDBJ whole genome shotgun (WGS) entry which is preliminary data.</text>
</comment>
<evidence type="ECO:0000256" key="2">
    <source>
        <dbReference type="ARBA" id="ARBA00004167"/>
    </source>
</evidence>
<reference evidence="18 19" key="1">
    <citation type="submission" date="2024-01" db="EMBL/GenBank/DDBJ databases">
        <title>The complete chloroplast genome sequence of Lithospermum erythrorhizon: insights into the phylogenetic relationship among Boraginaceae species and the maternal lineages of purple gromwells.</title>
        <authorList>
            <person name="Okada T."/>
            <person name="Watanabe K."/>
        </authorList>
    </citation>
    <scope>NUCLEOTIDE SEQUENCE [LARGE SCALE GENOMIC DNA]</scope>
</reference>
<evidence type="ECO:0000259" key="17">
    <source>
        <dbReference type="PROSITE" id="PS50089"/>
    </source>
</evidence>
<evidence type="ECO:0000256" key="10">
    <source>
        <dbReference type="ARBA" id="ARBA00022833"/>
    </source>
</evidence>
<dbReference type="SUPFAM" id="SSF57850">
    <property type="entry name" value="RING/U-box"/>
    <property type="match status" value="1"/>
</dbReference>
<organism evidence="18 19">
    <name type="scientific">Lithospermum erythrorhizon</name>
    <name type="common">Purple gromwell</name>
    <name type="synonym">Lithospermum officinale var. erythrorhizon</name>
    <dbReference type="NCBI Taxonomy" id="34254"/>
    <lineage>
        <taxon>Eukaryota</taxon>
        <taxon>Viridiplantae</taxon>
        <taxon>Streptophyta</taxon>
        <taxon>Embryophyta</taxon>
        <taxon>Tracheophyta</taxon>
        <taxon>Spermatophyta</taxon>
        <taxon>Magnoliopsida</taxon>
        <taxon>eudicotyledons</taxon>
        <taxon>Gunneridae</taxon>
        <taxon>Pentapetalae</taxon>
        <taxon>asterids</taxon>
        <taxon>lamiids</taxon>
        <taxon>Boraginales</taxon>
        <taxon>Boraginaceae</taxon>
        <taxon>Boraginoideae</taxon>
        <taxon>Lithospermeae</taxon>
        <taxon>Lithospermum</taxon>
    </lineage>
</organism>
<dbReference type="GO" id="GO:0008270">
    <property type="term" value="F:zinc ion binding"/>
    <property type="evidence" value="ECO:0007669"/>
    <property type="project" value="UniProtKB-KW"/>
</dbReference>
<feature type="compositionally biased region" description="Basic and acidic residues" evidence="15">
    <location>
        <begin position="205"/>
        <end position="215"/>
    </location>
</feature>
<evidence type="ECO:0000256" key="14">
    <source>
        <dbReference type="PROSITE-ProRule" id="PRU00175"/>
    </source>
</evidence>
<comment type="similarity">
    <text evidence="13">Belongs to the RING-type zinc finger family. ATL subfamily.</text>
</comment>
<feature type="transmembrane region" description="Helical" evidence="16">
    <location>
        <begin position="53"/>
        <end position="75"/>
    </location>
</feature>
<comment type="subcellular location">
    <subcellularLocation>
        <location evidence="2">Membrane</location>
        <topology evidence="2">Single-pass membrane protein</topology>
    </subcellularLocation>
</comment>
<keyword evidence="9" id="KW-0833">Ubl conjugation pathway</keyword>
<dbReference type="GO" id="GO:0016874">
    <property type="term" value="F:ligase activity"/>
    <property type="evidence" value="ECO:0007669"/>
    <property type="project" value="UniProtKB-KW"/>
</dbReference>
<dbReference type="PROSITE" id="PS50089">
    <property type="entry name" value="ZF_RING_2"/>
    <property type="match status" value="1"/>
</dbReference>
<keyword evidence="12 16" id="KW-0472">Membrane</keyword>
<dbReference type="FunFam" id="3.30.40.10:FF:000231">
    <property type="entry name" value="RING-H2 finger protein ATL46"/>
    <property type="match status" value="1"/>
</dbReference>
<accession>A0AAV3PUU2</accession>
<evidence type="ECO:0000313" key="19">
    <source>
        <dbReference type="Proteomes" id="UP001454036"/>
    </source>
</evidence>
<dbReference type="Proteomes" id="UP001454036">
    <property type="component" value="Unassembled WGS sequence"/>
</dbReference>
<feature type="compositionally biased region" description="Polar residues" evidence="15">
    <location>
        <begin position="216"/>
        <end position="226"/>
    </location>
</feature>
<keyword evidence="19" id="KW-1185">Reference proteome</keyword>
<dbReference type="EMBL" id="BAABME010018628">
    <property type="protein sequence ID" value="GAA0154491.1"/>
    <property type="molecule type" value="Genomic_DNA"/>
</dbReference>
<keyword evidence="6 16" id="KW-0812">Transmembrane</keyword>
<evidence type="ECO:0000256" key="7">
    <source>
        <dbReference type="ARBA" id="ARBA00022723"/>
    </source>
</evidence>
<feature type="region of interest" description="Disordered" evidence="15">
    <location>
        <begin position="205"/>
        <end position="226"/>
    </location>
</feature>
<evidence type="ECO:0000256" key="6">
    <source>
        <dbReference type="ARBA" id="ARBA00022692"/>
    </source>
</evidence>
<dbReference type="Pfam" id="PF13639">
    <property type="entry name" value="zf-RING_2"/>
    <property type="match status" value="1"/>
</dbReference>
<evidence type="ECO:0000256" key="15">
    <source>
        <dbReference type="SAM" id="MobiDB-lite"/>
    </source>
</evidence>
<evidence type="ECO:0000256" key="8">
    <source>
        <dbReference type="ARBA" id="ARBA00022771"/>
    </source>
</evidence>